<evidence type="ECO:0000256" key="13">
    <source>
        <dbReference type="ARBA" id="ARBA00034106"/>
    </source>
</evidence>
<dbReference type="SUPFAM" id="SSF50729">
    <property type="entry name" value="PH domain-like"/>
    <property type="match status" value="1"/>
</dbReference>
<dbReference type="SMART" id="SM00220">
    <property type="entry name" value="S_TKc"/>
    <property type="match status" value="1"/>
</dbReference>
<evidence type="ECO:0000256" key="12">
    <source>
        <dbReference type="ARBA" id="ARBA00023136"/>
    </source>
</evidence>
<dbReference type="PANTHER" id="PTHR24355">
    <property type="entry name" value="G PROTEIN-COUPLED RECEPTOR KINASE/RIBOSOMAL PROTEIN S6 KINASE"/>
    <property type="match status" value="1"/>
</dbReference>
<dbReference type="PROSITE" id="PS00108">
    <property type="entry name" value="PROTEIN_KINASE_ST"/>
    <property type="match status" value="1"/>
</dbReference>
<dbReference type="InterPro" id="IPR008271">
    <property type="entry name" value="Ser/Thr_kinase_AS"/>
</dbReference>
<dbReference type="Gene3D" id="1.10.510.10">
    <property type="entry name" value="Transferase(Phosphotransferase) domain 1"/>
    <property type="match status" value="1"/>
</dbReference>
<dbReference type="SUPFAM" id="SSF56112">
    <property type="entry name" value="Protein kinase-like (PK-like)"/>
    <property type="match status" value="1"/>
</dbReference>
<dbReference type="Proteomes" id="UP000694521">
    <property type="component" value="Unplaced"/>
</dbReference>
<evidence type="ECO:0000256" key="14">
    <source>
        <dbReference type="ARBA" id="ARBA00034110"/>
    </source>
</evidence>
<feature type="domain" description="Protein kinase" evidence="21">
    <location>
        <begin position="125"/>
        <end position="382"/>
    </location>
</feature>
<evidence type="ECO:0000256" key="9">
    <source>
        <dbReference type="ARBA" id="ARBA00022777"/>
    </source>
</evidence>
<keyword evidence="7 19" id="KW-0808">Transferase</keyword>
<evidence type="ECO:0000256" key="17">
    <source>
        <dbReference type="PIRSR" id="PIRSR600239-51"/>
    </source>
</evidence>
<dbReference type="GO" id="GO:0005737">
    <property type="term" value="C:cytoplasm"/>
    <property type="evidence" value="ECO:0007669"/>
    <property type="project" value="UniProtKB-SubCell"/>
</dbReference>
<dbReference type="PANTHER" id="PTHR24355:SF22">
    <property type="entry name" value="BETA-ADRENERGIC RECEPTOR KINASE 1"/>
    <property type="match status" value="1"/>
</dbReference>
<evidence type="ECO:0000256" key="16">
    <source>
        <dbReference type="ARBA" id="ARBA00046847"/>
    </source>
</evidence>
<dbReference type="Gene3D" id="3.30.200.20">
    <property type="entry name" value="Phosphorylase Kinase, domain 1"/>
    <property type="match status" value="1"/>
</dbReference>
<comment type="subunit">
    <text evidence="16">Interacts with the heterodimer formed by GNB1 and GNG2. Interacts with GIT1. Interacts with, and phosphorylates chemokine-stimulated CCR5. Interacts with ARRB1. Interacts with LPAR1 and LPAR2. Interacts with RALA in response to LPAR1 activation. ADRBK1 and RALA mutually inhibit each other's binding to LPAR1. Interacts with ADRB2.</text>
</comment>
<dbReference type="GO" id="GO:0002029">
    <property type="term" value="P:desensitization of G protein-coupled receptor signaling pathway"/>
    <property type="evidence" value="ECO:0007669"/>
    <property type="project" value="TreeGrafter"/>
</dbReference>
<keyword evidence="8 18" id="KW-0547">Nucleotide-binding</keyword>
<dbReference type="GO" id="GO:0001664">
    <property type="term" value="F:G protein-coupled receptor binding"/>
    <property type="evidence" value="ECO:0007669"/>
    <property type="project" value="TreeGrafter"/>
</dbReference>
<dbReference type="GO" id="GO:0005524">
    <property type="term" value="F:ATP binding"/>
    <property type="evidence" value="ECO:0007669"/>
    <property type="project" value="UniProtKB-UniRule"/>
</dbReference>
<dbReference type="InterPro" id="IPR011993">
    <property type="entry name" value="PH-like_dom_sf"/>
</dbReference>
<evidence type="ECO:0000256" key="18">
    <source>
        <dbReference type="PROSITE-ProRule" id="PRU10141"/>
    </source>
</evidence>
<keyword evidence="3" id="KW-1003">Cell membrane</keyword>
<evidence type="ECO:0000256" key="1">
    <source>
        <dbReference type="ARBA" id="ARBA00004236"/>
    </source>
</evidence>
<evidence type="ECO:0000256" key="8">
    <source>
        <dbReference type="ARBA" id="ARBA00022741"/>
    </source>
</evidence>
<dbReference type="GO" id="GO:0004703">
    <property type="term" value="F:G protein-coupled receptor kinase activity"/>
    <property type="evidence" value="ECO:0007669"/>
    <property type="project" value="InterPro"/>
</dbReference>
<evidence type="ECO:0000256" key="4">
    <source>
        <dbReference type="ARBA" id="ARBA00022490"/>
    </source>
</evidence>
<evidence type="ECO:0000313" key="24">
    <source>
        <dbReference type="Proteomes" id="UP000694521"/>
    </source>
</evidence>
<dbReference type="InterPro" id="IPR044926">
    <property type="entry name" value="RGS_subdomain_2"/>
</dbReference>
<dbReference type="InterPro" id="IPR000239">
    <property type="entry name" value="GPCR_kinase"/>
</dbReference>
<keyword evidence="4" id="KW-0963">Cytoplasm</keyword>
<keyword evidence="11" id="KW-0770">Synapse</keyword>
<dbReference type="InterPro" id="IPR001849">
    <property type="entry name" value="PH_domain"/>
</dbReference>
<feature type="binding site" evidence="18">
    <location>
        <position position="154"/>
    </location>
    <ligand>
        <name>ATP</name>
        <dbReference type="ChEBI" id="CHEBI:30616"/>
    </ligand>
</feature>
<keyword evidence="12" id="KW-0472">Membrane</keyword>
<evidence type="ECO:0000256" key="5">
    <source>
        <dbReference type="ARBA" id="ARBA00022527"/>
    </source>
</evidence>
<dbReference type="InterPro" id="IPR016137">
    <property type="entry name" value="RGS"/>
</dbReference>
<evidence type="ECO:0000256" key="7">
    <source>
        <dbReference type="ARBA" id="ARBA00022679"/>
    </source>
</evidence>
<dbReference type="InterPro" id="IPR000719">
    <property type="entry name" value="Prot_kinase_dom"/>
</dbReference>
<dbReference type="Gene3D" id="2.30.29.30">
    <property type="entry name" value="Pleckstrin-homology domain (PH domain)/Phosphotyrosine-binding domain (PTB)"/>
    <property type="match status" value="1"/>
</dbReference>
<dbReference type="Pfam" id="PF00615">
    <property type="entry name" value="RGS"/>
    <property type="match status" value="1"/>
</dbReference>
<evidence type="ECO:0000259" key="20">
    <source>
        <dbReference type="PROSITE" id="PS50003"/>
    </source>
</evidence>
<keyword evidence="6" id="KW-0597">Phosphoprotein</keyword>
<dbReference type="SMART" id="SM00315">
    <property type="entry name" value="RGS"/>
    <property type="match status" value="1"/>
</dbReference>
<dbReference type="InterPro" id="IPR011009">
    <property type="entry name" value="Kinase-like_dom_sf"/>
</dbReference>
<dbReference type="Gene3D" id="1.10.167.10">
    <property type="entry name" value="Regulator of G-protein Signalling 4, domain 2"/>
    <property type="match status" value="1"/>
</dbReference>
<proteinExistence type="inferred from homology"/>
<dbReference type="InterPro" id="IPR017441">
    <property type="entry name" value="Protein_kinase_ATP_BS"/>
</dbReference>
<sequence>MFRDFALNQAEEAKPLMEFYEEIKKYEKLDSEEERASRSRHIFDHYIMKELLACSHPFSKSATEHVQSRLSKKQVPPDLFQPYIEEICQNLRGGIFQKFIESDKFTRFCQWKNVELNIHLTMNDFSVHRIIGRGGFGEVYGCRKADTGKMYAMKCLDKKRIKMKQGETLALNERIMLSLVSTGDCPFIVCMSYAFHTPDKLSFILDLMNGGDLHYHLSQHGVFSEAEMRFYAAEIILGLEHMHSRFVVYRDLKPANILLDEFGHVRISDLGLACDFSKKKPHASVGTHGYMAPEVLQKGVAYDSSADWFSLGCMLFKLLRGHSPFRQHKTKDKHEIDRMTLTMVSLPDSFSPELRSLLEGLLQRDVNRRLGCMGQGEGHSTGARYPPPLIPPRGEVNAADAFDIGSFDEEDTKGIKLLESDQELYRNFPLTISERWQQEVTETVFDAVNADTDKLEARKKAKNKQLGHEEDYAMGKDCIMHGYMSKLGNPFLTQWQRRYFYLFPNRLEWRGEGESPLRDAQRQAQQLLQRVPRMQNKPRSPVVELSKVPFIQRSANGL</sequence>
<organism evidence="23 24">
    <name type="scientific">Anser cygnoides</name>
    <name type="common">Swan goose</name>
    <dbReference type="NCBI Taxonomy" id="8845"/>
    <lineage>
        <taxon>Eukaryota</taxon>
        <taxon>Metazoa</taxon>
        <taxon>Chordata</taxon>
        <taxon>Craniata</taxon>
        <taxon>Vertebrata</taxon>
        <taxon>Euteleostomi</taxon>
        <taxon>Archelosauria</taxon>
        <taxon>Archosauria</taxon>
        <taxon>Dinosauria</taxon>
        <taxon>Saurischia</taxon>
        <taxon>Theropoda</taxon>
        <taxon>Coelurosauria</taxon>
        <taxon>Aves</taxon>
        <taxon>Neognathae</taxon>
        <taxon>Galloanserae</taxon>
        <taxon>Anseriformes</taxon>
        <taxon>Anatidae</taxon>
        <taxon>Anserinae</taxon>
        <taxon>Anser</taxon>
    </lineage>
</organism>
<keyword evidence="9 19" id="KW-0418">Kinase</keyword>
<keyword evidence="5 19" id="KW-0723">Serine/threonine-protein kinase</keyword>
<dbReference type="PROSITE" id="PS00107">
    <property type="entry name" value="PROTEIN_KINASE_ATP"/>
    <property type="match status" value="1"/>
</dbReference>
<reference evidence="23" key="2">
    <citation type="submission" date="2025-09" db="UniProtKB">
        <authorList>
            <consortium name="Ensembl"/>
        </authorList>
    </citation>
    <scope>IDENTIFICATION</scope>
</reference>
<evidence type="ECO:0000256" key="19">
    <source>
        <dbReference type="RuleBase" id="RU000308"/>
    </source>
</evidence>
<dbReference type="PRINTS" id="PR00717">
    <property type="entry name" value="GPCRKINASE"/>
</dbReference>
<feature type="domain" description="RGS" evidence="22">
    <location>
        <begin position="1"/>
        <end position="109"/>
    </location>
</feature>
<comment type="subcellular location">
    <subcellularLocation>
        <location evidence="1">Cell membrane</location>
    </subcellularLocation>
    <subcellularLocation>
        <location evidence="2">Cytoplasm</location>
    </subcellularLocation>
    <subcellularLocation>
        <location evidence="14">Postsynapse</location>
    </subcellularLocation>
    <subcellularLocation>
        <location evidence="13">Presynapse</location>
    </subcellularLocation>
</comment>
<reference evidence="23" key="1">
    <citation type="submission" date="2025-08" db="UniProtKB">
        <authorList>
            <consortium name="Ensembl"/>
        </authorList>
    </citation>
    <scope>IDENTIFICATION</scope>
</reference>
<dbReference type="InterPro" id="IPR036305">
    <property type="entry name" value="RGS_sf"/>
</dbReference>
<name>A0A8B9DTY7_ANSCY</name>
<dbReference type="PROSITE" id="PS50003">
    <property type="entry name" value="PH_DOMAIN"/>
    <property type="match status" value="1"/>
</dbReference>
<dbReference type="GO" id="GO:0007186">
    <property type="term" value="P:G protein-coupled receptor signaling pathway"/>
    <property type="evidence" value="ECO:0007669"/>
    <property type="project" value="TreeGrafter"/>
</dbReference>
<protein>
    <recommendedName>
        <fullName evidence="19">G protein-coupled receptor kinase</fullName>
        <ecNumber evidence="19">2.7.11.-</ecNumber>
    </recommendedName>
</protein>
<feature type="domain" description="PH" evidence="20">
    <location>
        <begin position="477"/>
        <end position="558"/>
    </location>
</feature>
<comment type="catalytic activity">
    <reaction evidence="15">
        <text>[beta-adrenergic receptor] + ATP = [beta-adrenergic receptor]-phosphate + ADP + H(+)</text>
        <dbReference type="Rhea" id="RHEA:19429"/>
        <dbReference type="Rhea" id="RHEA-COMP:11222"/>
        <dbReference type="Rhea" id="RHEA-COMP:11223"/>
        <dbReference type="ChEBI" id="CHEBI:15378"/>
        <dbReference type="ChEBI" id="CHEBI:30616"/>
        <dbReference type="ChEBI" id="CHEBI:43176"/>
        <dbReference type="ChEBI" id="CHEBI:68546"/>
        <dbReference type="ChEBI" id="CHEBI:456216"/>
        <dbReference type="EC" id="2.7.11.15"/>
    </reaction>
    <physiologicalReaction direction="left-to-right" evidence="15">
        <dbReference type="Rhea" id="RHEA:19430"/>
    </physiologicalReaction>
</comment>
<dbReference type="GO" id="GO:0098793">
    <property type="term" value="C:presynapse"/>
    <property type="evidence" value="ECO:0007669"/>
    <property type="project" value="UniProtKB-SubCell"/>
</dbReference>
<dbReference type="SUPFAM" id="SSF48097">
    <property type="entry name" value="Regulator of G-protein signaling, RGS"/>
    <property type="match status" value="1"/>
</dbReference>
<evidence type="ECO:0000256" key="10">
    <source>
        <dbReference type="ARBA" id="ARBA00022840"/>
    </source>
</evidence>
<evidence type="ECO:0000259" key="22">
    <source>
        <dbReference type="PROSITE" id="PS50132"/>
    </source>
</evidence>
<dbReference type="GO" id="GO:0098794">
    <property type="term" value="C:postsynapse"/>
    <property type="evidence" value="ECO:0007669"/>
    <property type="project" value="UniProtKB-SubCell"/>
</dbReference>
<comment type="similarity">
    <text evidence="19">Belongs to the protein kinase superfamily. AGC Ser/Thr protein kinase family. GPRK subfamily.</text>
</comment>
<evidence type="ECO:0000256" key="11">
    <source>
        <dbReference type="ARBA" id="ARBA00023018"/>
    </source>
</evidence>
<dbReference type="GO" id="GO:0005886">
    <property type="term" value="C:plasma membrane"/>
    <property type="evidence" value="ECO:0007669"/>
    <property type="project" value="UniProtKB-SubCell"/>
</dbReference>
<dbReference type="AlphaFoldDB" id="A0A8B9DTY7"/>
<keyword evidence="10 18" id="KW-0067">ATP-binding</keyword>
<dbReference type="EC" id="2.7.11.-" evidence="19"/>
<dbReference type="GO" id="GO:0047696">
    <property type="term" value="F:beta-adrenergic receptor kinase activity"/>
    <property type="evidence" value="ECO:0007669"/>
    <property type="project" value="UniProtKB-EC"/>
</dbReference>
<dbReference type="Pfam" id="PF00069">
    <property type="entry name" value="Pkinase"/>
    <property type="match status" value="1"/>
</dbReference>
<dbReference type="GO" id="GO:0002026">
    <property type="term" value="P:regulation of the force of heart contraction"/>
    <property type="evidence" value="ECO:0007669"/>
    <property type="project" value="TreeGrafter"/>
</dbReference>
<keyword evidence="24" id="KW-1185">Reference proteome</keyword>
<evidence type="ECO:0000256" key="2">
    <source>
        <dbReference type="ARBA" id="ARBA00004496"/>
    </source>
</evidence>
<evidence type="ECO:0000256" key="3">
    <source>
        <dbReference type="ARBA" id="ARBA00022475"/>
    </source>
</evidence>
<accession>A0A8B9DTY7</accession>
<evidence type="ECO:0000313" key="23">
    <source>
        <dbReference type="Ensembl" id="ENSACDP00005011101.1"/>
    </source>
</evidence>
<evidence type="ECO:0000256" key="15">
    <source>
        <dbReference type="ARBA" id="ARBA00036224"/>
    </source>
</evidence>
<dbReference type="PROSITE" id="PS50011">
    <property type="entry name" value="PROTEIN_KINASE_DOM"/>
    <property type="match status" value="1"/>
</dbReference>
<feature type="active site" description="Proton acceptor" evidence="17">
    <location>
        <position position="251"/>
    </location>
</feature>
<evidence type="ECO:0000256" key="6">
    <source>
        <dbReference type="ARBA" id="ARBA00022553"/>
    </source>
</evidence>
<dbReference type="Gene3D" id="1.10.287.1270">
    <property type="match status" value="1"/>
</dbReference>
<dbReference type="Ensembl" id="ENSACDT00005013314.1">
    <property type="protein sequence ID" value="ENSACDP00005011101.1"/>
    <property type="gene ID" value="ENSACDG00005007877.1"/>
</dbReference>
<dbReference type="PROSITE" id="PS50132">
    <property type="entry name" value="RGS"/>
    <property type="match status" value="1"/>
</dbReference>
<evidence type="ECO:0000259" key="21">
    <source>
        <dbReference type="PROSITE" id="PS50011"/>
    </source>
</evidence>